<evidence type="ECO:0000313" key="3">
    <source>
        <dbReference type="Proteomes" id="UP000076874"/>
    </source>
</evidence>
<dbReference type="Pfam" id="PF00646">
    <property type="entry name" value="F-box"/>
    <property type="match status" value="1"/>
</dbReference>
<sequence>MESTHVDSLPDLATYTKQNICDNTLDDAQLARRCPLDNGRCFDASIRASCSSAGQLDRLPPELLTQVLLYTDLPSLTRFRRVSRRAMELVDSVPQYAAIIRHCPTIVRAILSIQADAFGCGVLYATLCTTRCSTCERFGDHLYLIDCRRVCYFCFTQRLEYLPLTMGDILRCFLPRSTGAQRRSAAATGSSGRQRLREANPPSVLSLPGRYCGEWTSNGGYLVRRRLRLIDRRAVVHDLARSCLPKADKTTREPRRFMAIVTAPHLFDHGRQADWGYFCLGCSEEKEEETKHFRIKYTKEEVLKHMARYGPVKETPRIPGRYMHVAQA</sequence>
<dbReference type="Proteomes" id="UP000076874">
    <property type="component" value="Unassembled WGS sequence"/>
</dbReference>
<organism evidence="2 3">
    <name type="scientific">Niveomyces insectorum RCEF 264</name>
    <dbReference type="NCBI Taxonomy" id="1081102"/>
    <lineage>
        <taxon>Eukaryota</taxon>
        <taxon>Fungi</taxon>
        <taxon>Dikarya</taxon>
        <taxon>Ascomycota</taxon>
        <taxon>Pezizomycotina</taxon>
        <taxon>Sordariomycetes</taxon>
        <taxon>Hypocreomycetidae</taxon>
        <taxon>Hypocreales</taxon>
        <taxon>Cordycipitaceae</taxon>
        <taxon>Niveomyces</taxon>
    </lineage>
</organism>
<proteinExistence type="predicted"/>
<dbReference type="OrthoDB" id="2687876at2759"/>
<accession>A0A162J3M9</accession>
<evidence type="ECO:0000313" key="2">
    <source>
        <dbReference type="EMBL" id="OAA63322.1"/>
    </source>
</evidence>
<keyword evidence="3" id="KW-1185">Reference proteome</keyword>
<dbReference type="AlphaFoldDB" id="A0A162J3M9"/>
<evidence type="ECO:0000259" key="1">
    <source>
        <dbReference type="PROSITE" id="PS50181"/>
    </source>
</evidence>
<dbReference type="EMBL" id="AZHD01000005">
    <property type="protein sequence ID" value="OAA63322.1"/>
    <property type="molecule type" value="Genomic_DNA"/>
</dbReference>
<dbReference type="SUPFAM" id="SSF81383">
    <property type="entry name" value="F-box domain"/>
    <property type="match status" value="1"/>
</dbReference>
<protein>
    <submittedName>
        <fullName evidence="2">F-box domain, cyclin-like protein</fullName>
    </submittedName>
</protein>
<reference evidence="2 3" key="1">
    <citation type="journal article" date="2016" name="Genome Biol. Evol.">
        <title>Divergent and convergent evolution of fungal pathogenicity.</title>
        <authorList>
            <person name="Shang Y."/>
            <person name="Xiao G."/>
            <person name="Zheng P."/>
            <person name="Cen K."/>
            <person name="Zhan S."/>
            <person name="Wang C."/>
        </authorList>
    </citation>
    <scope>NUCLEOTIDE SEQUENCE [LARGE SCALE GENOMIC DNA]</scope>
    <source>
        <strain evidence="2 3">RCEF 264</strain>
    </source>
</reference>
<comment type="caution">
    <text evidence="2">The sequence shown here is derived from an EMBL/GenBank/DDBJ whole genome shotgun (WGS) entry which is preliminary data.</text>
</comment>
<dbReference type="PROSITE" id="PS50181">
    <property type="entry name" value="FBOX"/>
    <property type="match status" value="1"/>
</dbReference>
<name>A0A162J3M9_9HYPO</name>
<feature type="domain" description="F-box" evidence="1">
    <location>
        <begin position="53"/>
        <end position="99"/>
    </location>
</feature>
<gene>
    <name evidence="2" type="ORF">SPI_03485</name>
</gene>
<dbReference type="InterPro" id="IPR001810">
    <property type="entry name" value="F-box_dom"/>
</dbReference>
<dbReference type="InterPro" id="IPR036047">
    <property type="entry name" value="F-box-like_dom_sf"/>
</dbReference>
<dbReference type="STRING" id="1081102.A0A162J3M9"/>